<sequence length="100" mass="11170">MTFKSVPVKSCGDEGVVKRASSNDVESRDRRDFDVAEKLQESNIFLHNSNLQHVTNPIPPDCKTTSVSHPAASMFIIKPRHNSYNEVPNESSQVVQSKET</sequence>
<comment type="caution">
    <text evidence="2">The sequence shown here is derived from an EMBL/GenBank/DDBJ whole genome shotgun (WGS) entry which is preliminary data.</text>
</comment>
<reference evidence="2 4" key="1">
    <citation type="journal article" date="2022" name="Nat. Genet.">
        <title>Improved pea reference genome and pan-genome highlight genomic features and evolutionary characteristics.</title>
        <authorList>
            <person name="Yang T."/>
            <person name="Liu R."/>
            <person name="Luo Y."/>
            <person name="Hu S."/>
            <person name="Wang D."/>
            <person name="Wang C."/>
            <person name="Pandey M.K."/>
            <person name="Ge S."/>
            <person name="Xu Q."/>
            <person name="Li N."/>
            <person name="Li G."/>
            <person name="Huang Y."/>
            <person name="Saxena R.K."/>
            <person name="Ji Y."/>
            <person name="Li M."/>
            <person name="Yan X."/>
            <person name="He Y."/>
            <person name="Liu Y."/>
            <person name="Wang X."/>
            <person name="Xiang C."/>
            <person name="Varshney R.K."/>
            <person name="Ding H."/>
            <person name="Gao S."/>
            <person name="Zong X."/>
        </authorList>
    </citation>
    <scope>NUCLEOTIDE SEQUENCE [LARGE SCALE GENOMIC DNA]</scope>
    <source>
        <strain evidence="2 4">cv. Zhongwan 6</strain>
    </source>
</reference>
<dbReference type="Gramene" id="Psat05G0269700-T1">
    <property type="protein sequence ID" value="KAI5406037.1"/>
    <property type="gene ID" value="KIW84_052697"/>
</dbReference>
<evidence type="ECO:0000313" key="3">
    <source>
        <dbReference type="EMBL" id="KAI5406038.1"/>
    </source>
</evidence>
<evidence type="ECO:0000313" key="4">
    <source>
        <dbReference type="Proteomes" id="UP001058974"/>
    </source>
</evidence>
<dbReference type="AlphaFoldDB" id="A0A9D4WQT1"/>
<name>A0A9D4WQT1_PEA</name>
<dbReference type="Gramene" id="Psat05G0269800-T1">
    <property type="protein sequence ID" value="KAI5406038.1"/>
    <property type="gene ID" value="KIW84_052698"/>
</dbReference>
<gene>
    <name evidence="2" type="ORF">KIW84_052697</name>
    <name evidence="3" type="ORF">KIW84_052698</name>
</gene>
<proteinExistence type="predicted"/>
<evidence type="ECO:0000313" key="2">
    <source>
        <dbReference type="EMBL" id="KAI5406037.1"/>
    </source>
</evidence>
<accession>A0A9D4WQT1</accession>
<dbReference type="EMBL" id="JAMSHJ010000005">
    <property type="protein sequence ID" value="KAI5406038.1"/>
    <property type="molecule type" value="Genomic_DNA"/>
</dbReference>
<dbReference type="Proteomes" id="UP001058974">
    <property type="component" value="Chromosome 5"/>
</dbReference>
<organism evidence="2 4">
    <name type="scientific">Pisum sativum</name>
    <name type="common">Garden pea</name>
    <name type="synonym">Lathyrus oleraceus</name>
    <dbReference type="NCBI Taxonomy" id="3888"/>
    <lineage>
        <taxon>Eukaryota</taxon>
        <taxon>Viridiplantae</taxon>
        <taxon>Streptophyta</taxon>
        <taxon>Embryophyta</taxon>
        <taxon>Tracheophyta</taxon>
        <taxon>Spermatophyta</taxon>
        <taxon>Magnoliopsida</taxon>
        <taxon>eudicotyledons</taxon>
        <taxon>Gunneridae</taxon>
        <taxon>Pentapetalae</taxon>
        <taxon>rosids</taxon>
        <taxon>fabids</taxon>
        <taxon>Fabales</taxon>
        <taxon>Fabaceae</taxon>
        <taxon>Papilionoideae</taxon>
        <taxon>50 kb inversion clade</taxon>
        <taxon>NPAAA clade</taxon>
        <taxon>Hologalegina</taxon>
        <taxon>IRL clade</taxon>
        <taxon>Fabeae</taxon>
        <taxon>Lathyrus</taxon>
    </lineage>
</organism>
<dbReference type="EMBL" id="JAMSHJ010000005">
    <property type="protein sequence ID" value="KAI5406037.1"/>
    <property type="molecule type" value="Genomic_DNA"/>
</dbReference>
<protein>
    <submittedName>
        <fullName evidence="2">Uncharacterized protein</fullName>
    </submittedName>
</protein>
<keyword evidence="4" id="KW-1185">Reference proteome</keyword>
<feature type="region of interest" description="Disordered" evidence="1">
    <location>
        <begin position="1"/>
        <end position="30"/>
    </location>
</feature>
<evidence type="ECO:0000256" key="1">
    <source>
        <dbReference type="SAM" id="MobiDB-lite"/>
    </source>
</evidence>